<proteinExistence type="predicted"/>
<reference evidence="2" key="1">
    <citation type="journal article" date="2023" name="Front. Plant Sci.">
        <title>Chromosomal-level genome assembly of Melastoma candidum provides insights into trichome evolution.</title>
        <authorList>
            <person name="Zhong Y."/>
            <person name="Wu W."/>
            <person name="Sun C."/>
            <person name="Zou P."/>
            <person name="Liu Y."/>
            <person name="Dai S."/>
            <person name="Zhou R."/>
        </authorList>
    </citation>
    <scope>NUCLEOTIDE SEQUENCE [LARGE SCALE GENOMIC DNA]</scope>
</reference>
<organism evidence="1 2">
    <name type="scientific">Melastoma candidum</name>
    <dbReference type="NCBI Taxonomy" id="119954"/>
    <lineage>
        <taxon>Eukaryota</taxon>
        <taxon>Viridiplantae</taxon>
        <taxon>Streptophyta</taxon>
        <taxon>Embryophyta</taxon>
        <taxon>Tracheophyta</taxon>
        <taxon>Spermatophyta</taxon>
        <taxon>Magnoliopsida</taxon>
        <taxon>eudicotyledons</taxon>
        <taxon>Gunneridae</taxon>
        <taxon>Pentapetalae</taxon>
        <taxon>rosids</taxon>
        <taxon>malvids</taxon>
        <taxon>Myrtales</taxon>
        <taxon>Melastomataceae</taxon>
        <taxon>Melastomatoideae</taxon>
        <taxon>Melastomateae</taxon>
        <taxon>Melastoma</taxon>
    </lineage>
</organism>
<comment type="caution">
    <text evidence="1">The sequence shown here is derived from an EMBL/GenBank/DDBJ whole genome shotgun (WGS) entry which is preliminary data.</text>
</comment>
<keyword evidence="2" id="KW-1185">Reference proteome</keyword>
<gene>
    <name evidence="1" type="ORF">MLD38_017606</name>
</gene>
<dbReference type="Proteomes" id="UP001057402">
    <property type="component" value="Chromosome 5"/>
</dbReference>
<protein>
    <submittedName>
        <fullName evidence="1">Uncharacterized protein</fullName>
    </submittedName>
</protein>
<evidence type="ECO:0000313" key="2">
    <source>
        <dbReference type="Proteomes" id="UP001057402"/>
    </source>
</evidence>
<name>A0ACB9QQC0_9MYRT</name>
<dbReference type="EMBL" id="CM042884">
    <property type="protein sequence ID" value="KAI4369121.1"/>
    <property type="molecule type" value="Genomic_DNA"/>
</dbReference>
<accession>A0ACB9QQC0</accession>
<evidence type="ECO:0000313" key="1">
    <source>
        <dbReference type="EMBL" id="KAI4369121.1"/>
    </source>
</evidence>
<sequence length="225" mass="25089">MEQQTMGYPPVMGYPPPANTLTIILLLPIMPMRPPQATTTPTLLLPAFPSNIIILRRSLGSCQGVPIAGSFEANVTVDNPNEKLRVRFHNIESYVYFKKPVAELAWTTAAPFIMERNTSHVMTVRAVADGDVGGDNAGDDEEVRGDEDAAAAMEKEWRNGTVEMGLMMGMWVTFRYENGWWSSRVAMRVQCDELWVTFAKGERDGTSHRHGGLDRQRSAQEVQCV</sequence>